<keyword evidence="6" id="KW-0460">Magnesium</keyword>
<dbReference type="PANTHER" id="PTHR10192">
    <property type="entry name" value="MOLYBDOPTERIN BIOSYNTHESIS PROTEIN"/>
    <property type="match status" value="1"/>
</dbReference>
<sequence length="409" mass="42980">MKDGFFNVVSPVEFAALLANFPHLEAETVPLAEARGRVLVTSAVAPHDLPLVNRSCMDGFALSARDAFGASEANPAYLDKVGDLAIDEPVDVVLEPGQCVGIVTGGTLPESTDAVVMVEHTGDLGAGTIEIRKSSAPGDNVMRRGEDATSGETALGAGTVLRPQEIGLLAALGFAEVMVYRRPRCGIISTGDELVPVTETPRPGQVRDVNSHALAALIAVAGGTPTLYGLVPDQEQALVQAVARAVDENDMVFISGGSSMGVRDLTQAVIEVLPDSEILAHGVAVSPGKPTILARVGRKAVWGLPGQVTSAQVVMLVFGCPYLRHVQGEPEAFDVSRRRTFPARLARNIHSKPGREDYVRVRLEAGEAHPVLGKSGLLRTMILADGLVCIPADSEGLEAGTLVDVWLLS</sequence>
<dbReference type="InterPro" id="IPR005110">
    <property type="entry name" value="MoeA_linker/N"/>
</dbReference>
<keyword evidence="6" id="KW-0500">Molybdenum</keyword>
<evidence type="ECO:0000256" key="1">
    <source>
        <dbReference type="ARBA" id="ARBA00002901"/>
    </source>
</evidence>
<comment type="similarity">
    <text evidence="3 6">Belongs to the MoeA family.</text>
</comment>
<evidence type="ECO:0000256" key="5">
    <source>
        <dbReference type="ARBA" id="ARBA00047317"/>
    </source>
</evidence>
<dbReference type="Pfam" id="PF03453">
    <property type="entry name" value="MoeA_N"/>
    <property type="match status" value="1"/>
</dbReference>
<dbReference type="EC" id="2.10.1.1" evidence="6"/>
<dbReference type="Pfam" id="PF03454">
    <property type="entry name" value="MoeA_C"/>
    <property type="match status" value="1"/>
</dbReference>
<evidence type="ECO:0000256" key="4">
    <source>
        <dbReference type="ARBA" id="ARBA00023150"/>
    </source>
</evidence>
<keyword evidence="6" id="KW-0479">Metal-binding</keyword>
<evidence type="ECO:0000256" key="2">
    <source>
        <dbReference type="ARBA" id="ARBA00005046"/>
    </source>
</evidence>
<accession>A0A2Z6B215</accession>
<comment type="pathway">
    <text evidence="2 6">Cofactor biosynthesis; molybdopterin biosynthesis.</text>
</comment>
<dbReference type="RefSeq" id="WP_126380444.1">
    <property type="nucleotide sequence ID" value="NZ_AP017378.1"/>
</dbReference>
<dbReference type="Proteomes" id="UP000269883">
    <property type="component" value="Chromosome"/>
</dbReference>
<proteinExistence type="inferred from homology"/>
<dbReference type="Pfam" id="PF00994">
    <property type="entry name" value="MoCF_biosynth"/>
    <property type="match status" value="1"/>
</dbReference>
<dbReference type="CDD" id="cd00887">
    <property type="entry name" value="MoeA"/>
    <property type="match status" value="1"/>
</dbReference>
<comment type="function">
    <text evidence="1 6">Catalyzes the insertion of molybdate into adenylated molybdopterin with the concomitant release of AMP.</text>
</comment>
<keyword evidence="6" id="KW-0808">Transferase</keyword>
<dbReference type="NCBIfam" id="TIGR00177">
    <property type="entry name" value="molyb_syn"/>
    <property type="match status" value="1"/>
</dbReference>
<keyword evidence="9" id="KW-1185">Reference proteome</keyword>
<dbReference type="InterPro" id="IPR036688">
    <property type="entry name" value="MoeA_C_domain_IV_sf"/>
</dbReference>
<protein>
    <recommendedName>
        <fullName evidence="6">Molybdopterin molybdenumtransferase</fullName>
        <ecNumber evidence="6">2.10.1.1</ecNumber>
    </recommendedName>
</protein>
<comment type="catalytic activity">
    <reaction evidence="5">
        <text>adenylyl-molybdopterin + molybdate = Mo-molybdopterin + AMP + H(+)</text>
        <dbReference type="Rhea" id="RHEA:35047"/>
        <dbReference type="ChEBI" id="CHEBI:15378"/>
        <dbReference type="ChEBI" id="CHEBI:36264"/>
        <dbReference type="ChEBI" id="CHEBI:62727"/>
        <dbReference type="ChEBI" id="CHEBI:71302"/>
        <dbReference type="ChEBI" id="CHEBI:456215"/>
        <dbReference type="EC" id="2.10.1.1"/>
    </reaction>
</comment>
<dbReference type="KEGG" id="dfl:DFE_2744"/>
<dbReference type="NCBIfam" id="NF045515">
    <property type="entry name" value="Glp_gephyrin"/>
    <property type="match status" value="1"/>
</dbReference>
<dbReference type="OrthoDB" id="9804758at2"/>
<dbReference type="SMART" id="SM00852">
    <property type="entry name" value="MoCF_biosynth"/>
    <property type="match status" value="1"/>
</dbReference>
<keyword evidence="4 6" id="KW-0501">Molybdenum cofactor biosynthesis</keyword>
<dbReference type="Gene3D" id="2.40.340.10">
    <property type="entry name" value="MoeA, C-terminal, domain IV"/>
    <property type="match status" value="1"/>
</dbReference>
<dbReference type="GO" id="GO:0006777">
    <property type="term" value="P:Mo-molybdopterin cofactor biosynthetic process"/>
    <property type="evidence" value="ECO:0007669"/>
    <property type="project" value="UniProtKB-UniRule"/>
</dbReference>
<dbReference type="AlphaFoldDB" id="A0A2Z6B215"/>
<reference evidence="8 9" key="1">
    <citation type="journal article" date="2018" name="Sci. Adv.">
        <title>Multi-heme cytochromes provide a pathway for survival in energy-limited environments.</title>
        <authorList>
            <person name="Deng X."/>
            <person name="Dohmae N."/>
            <person name="Nealson K.H."/>
            <person name="Hashimoto K."/>
            <person name="Okamoto A."/>
        </authorList>
    </citation>
    <scope>NUCLEOTIDE SEQUENCE [LARGE SCALE GENOMIC DNA]</scope>
    <source>
        <strain evidence="8 9">IS5</strain>
    </source>
</reference>
<dbReference type="InterPro" id="IPR036135">
    <property type="entry name" value="MoeA_linker/N_sf"/>
</dbReference>
<dbReference type="UniPathway" id="UPA00344"/>
<dbReference type="InterPro" id="IPR036425">
    <property type="entry name" value="MoaB/Mog-like_dom_sf"/>
</dbReference>
<dbReference type="SUPFAM" id="SSF53218">
    <property type="entry name" value="Molybdenum cofactor biosynthesis proteins"/>
    <property type="match status" value="1"/>
</dbReference>
<name>A0A2Z6B215_9BACT</name>
<dbReference type="EMBL" id="AP017378">
    <property type="protein sequence ID" value="BBD09470.1"/>
    <property type="molecule type" value="Genomic_DNA"/>
</dbReference>
<dbReference type="Gene3D" id="3.40.980.10">
    <property type="entry name" value="MoaB/Mog-like domain"/>
    <property type="match status" value="1"/>
</dbReference>
<dbReference type="InterPro" id="IPR038987">
    <property type="entry name" value="MoeA-like"/>
</dbReference>
<evidence type="ECO:0000259" key="7">
    <source>
        <dbReference type="SMART" id="SM00852"/>
    </source>
</evidence>
<evidence type="ECO:0000313" key="8">
    <source>
        <dbReference type="EMBL" id="BBD09470.1"/>
    </source>
</evidence>
<feature type="domain" description="MoaB/Mog" evidence="7">
    <location>
        <begin position="186"/>
        <end position="325"/>
    </location>
</feature>
<dbReference type="GO" id="GO:0005829">
    <property type="term" value="C:cytosol"/>
    <property type="evidence" value="ECO:0007669"/>
    <property type="project" value="TreeGrafter"/>
</dbReference>
<organism evidence="8 9">
    <name type="scientific">Desulfovibrio ferrophilus</name>
    <dbReference type="NCBI Taxonomy" id="241368"/>
    <lineage>
        <taxon>Bacteria</taxon>
        <taxon>Pseudomonadati</taxon>
        <taxon>Thermodesulfobacteriota</taxon>
        <taxon>Desulfovibrionia</taxon>
        <taxon>Desulfovibrionales</taxon>
        <taxon>Desulfovibrionaceae</taxon>
        <taxon>Desulfovibrio</taxon>
    </lineage>
</organism>
<evidence type="ECO:0000313" key="9">
    <source>
        <dbReference type="Proteomes" id="UP000269883"/>
    </source>
</evidence>
<dbReference type="PANTHER" id="PTHR10192:SF5">
    <property type="entry name" value="GEPHYRIN"/>
    <property type="match status" value="1"/>
</dbReference>
<evidence type="ECO:0000256" key="3">
    <source>
        <dbReference type="ARBA" id="ARBA00010763"/>
    </source>
</evidence>
<dbReference type="Gene3D" id="3.90.105.10">
    <property type="entry name" value="Molybdopterin biosynthesis moea protein, domain 2"/>
    <property type="match status" value="1"/>
</dbReference>
<evidence type="ECO:0000256" key="6">
    <source>
        <dbReference type="RuleBase" id="RU365090"/>
    </source>
</evidence>
<gene>
    <name evidence="8" type="ORF">DFE_2744</name>
</gene>
<dbReference type="GO" id="GO:0046872">
    <property type="term" value="F:metal ion binding"/>
    <property type="evidence" value="ECO:0007669"/>
    <property type="project" value="UniProtKB-UniRule"/>
</dbReference>
<dbReference type="Gene3D" id="2.170.190.11">
    <property type="entry name" value="Molybdopterin biosynthesis moea protein, domain 3"/>
    <property type="match status" value="1"/>
</dbReference>
<dbReference type="SUPFAM" id="SSF63882">
    <property type="entry name" value="MoeA N-terminal region -like"/>
    <property type="match status" value="1"/>
</dbReference>
<comment type="cofactor">
    <cofactor evidence="6">
        <name>Mg(2+)</name>
        <dbReference type="ChEBI" id="CHEBI:18420"/>
    </cofactor>
</comment>
<dbReference type="InterPro" id="IPR001453">
    <property type="entry name" value="MoaB/Mog_dom"/>
</dbReference>
<dbReference type="InterPro" id="IPR005111">
    <property type="entry name" value="MoeA_C_domain_IV"/>
</dbReference>
<dbReference type="SUPFAM" id="SSF63867">
    <property type="entry name" value="MoeA C-terminal domain-like"/>
    <property type="match status" value="1"/>
</dbReference>
<dbReference type="GO" id="GO:0061599">
    <property type="term" value="F:molybdopterin molybdotransferase activity"/>
    <property type="evidence" value="ECO:0007669"/>
    <property type="project" value="UniProtKB-UniRule"/>
</dbReference>